<dbReference type="AlphaFoldDB" id="A0A453RQQ4"/>
<dbReference type="InterPro" id="IPR027640">
    <property type="entry name" value="Kinesin-like_fam"/>
</dbReference>
<proteinExistence type="inferred from homology"/>
<dbReference type="PANTHER" id="PTHR47968:SF40">
    <property type="entry name" value="KINESIN-LIKE PROTEIN KIN-7H"/>
    <property type="match status" value="1"/>
</dbReference>
<feature type="domain" description="Kinesin motor" evidence="10">
    <location>
        <begin position="13"/>
        <end position="333"/>
    </location>
</feature>
<feature type="coiled-coil region" evidence="8">
    <location>
        <begin position="342"/>
        <end position="412"/>
    </location>
</feature>
<dbReference type="InterPro" id="IPR021881">
    <property type="entry name" value="NACK_C"/>
</dbReference>
<dbReference type="Gramene" id="AET7Gv20662200.18">
    <property type="protein sequence ID" value="AET7Gv20662200.18"/>
    <property type="gene ID" value="AET7Gv20662200"/>
</dbReference>
<dbReference type="Gene3D" id="3.40.850.10">
    <property type="entry name" value="Kinesin motor domain"/>
    <property type="match status" value="1"/>
</dbReference>
<dbReference type="SUPFAM" id="SSF52540">
    <property type="entry name" value="P-loop containing nucleoside triphosphate hydrolases"/>
    <property type="match status" value="1"/>
</dbReference>
<reference evidence="12" key="1">
    <citation type="journal article" date="2014" name="Science">
        <title>Ancient hybridizations among the ancestral genomes of bread wheat.</title>
        <authorList>
            <consortium name="International Wheat Genome Sequencing Consortium,"/>
            <person name="Marcussen T."/>
            <person name="Sandve S.R."/>
            <person name="Heier L."/>
            <person name="Spannagl M."/>
            <person name="Pfeifer M."/>
            <person name="Jakobsen K.S."/>
            <person name="Wulff B.B."/>
            <person name="Steuernagel B."/>
            <person name="Mayer K.F."/>
            <person name="Olsen O.A."/>
        </authorList>
    </citation>
    <scope>NUCLEOTIDE SEQUENCE [LARGE SCALE GENOMIC DNA]</scope>
    <source>
        <strain evidence="12">cv. AL8/78</strain>
    </source>
</reference>
<evidence type="ECO:0000256" key="4">
    <source>
        <dbReference type="ARBA" id="ARBA00022840"/>
    </source>
</evidence>
<dbReference type="CDD" id="cd01374">
    <property type="entry name" value="KISc_CENP_E"/>
    <property type="match status" value="1"/>
</dbReference>
<reference evidence="11" key="5">
    <citation type="journal article" date="2021" name="G3 (Bethesda)">
        <title>Aegilops tauschii genome assembly Aet v5.0 features greater sequence contiguity and improved annotation.</title>
        <authorList>
            <person name="Wang L."/>
            <person name="Zhu T."/>
            <person name="Rodriguez J.C."/>
            <person name="Deal K.R."/>
            <person name="Dubcovsky J."/>
            <person name="McGuire P.E."/>
            <person name="Lux T."/>
            <person name="Spannagl M."/>
            <person name="Mayer K.F.X."/>
            <person name="Baldrich P."/>
            <person name="Meyers B.C."/>
            <person name="Huo N."/>
            <person name="Gu Y.Q."/>
            <person name="Zhou H."/>
            <person name="Devos K.M."/>
            <person name="Bennetzen J.L."/>
            <person name="Unver T."/>
            <person name="Budak H."/>
            <person name="Gulick P.J."/>
            <person name="Galiba G."/>
            <person name="Kalapos B."/>
            <person name="Nelson D.R."/>
            <person name="Li P."/>
            <person name="You F.M."/>
            <person name="Luo M.C."/>
            <person name="Dvorak J."/>
        </authorList>
    </citation>
    <scope>NUCLEOTIDE SEQUENCE [LARGE SCALE GENOMIC DNA]</scope>
    <source>
        <strain evidence="11">cv. AL8/78</strain>
    </source>
</reference>
<evidence type="ECO:0000256" key="2">
    <source>
        <dbReference type="ARBA" id="ARBA00022701"/>
    </source>
</evidence>
<keyword evidence="6 7" id="KW-0505">Motor protein</keyword>
<keyword evidence="2" id="KW-0493">Microtubule</keyword>
<keyword evidence="12" id="KW-1185">Reference proteome</keyword>
<keyword evidence="3 7" id="KW-0547">Nucleotide-binding</keyword>
<dbReference type="Pfam" id="PF11995">
    <property type="entry name" value="DUF3490"/>
    <property type="match status" value="1"/>
</dbReference>
<feature type="binding site" evidence="7">
    <location>
        <begin position="97"/>
        <end position="104"/>
    </location>
    <ligand>
        <name>ATP</name>
        <dbReference type="ChEBI" id="CHEBI:30616"/>
    </ligand>
</feature>
<reference evidence="12" key="2">
    <citation type="journal article" date="2017" name="Nat. Plants">
        <title>The Aegilops tauschii genome reveals multiple impacts of transposons.</title>
        <authorList>
            <person name="Zhao G."/>
            <person name="Zou C."/>
            <person name="Li K."/>
            <person name="Wang K."/>
            <person name="Li T."/>
            <person name="Gao L."/>
            <person name="Zhang X."/>
            <person name="Wang H."/>
            <person name="Yang Z."/>
            <person name="Liu X."/>
            <person name="Jiang W."/>
            <person name="Mao L."/>
            <person name="Kong X."/>
            <person name="Jiao Y."/>
            <person name="Jia J."/>
        </authorList>
    </citation>
    <scope>NUCLEOTIDE SEQUENCE [LARGE SCALE GENOMIC DNA]</scope>
    <source>
        <strain evidence="12">cv. AL8/78</strain>
    </source>
</reference>
<dbReference type="PANTHER" id="PTHR47968">
    <property type="entry name" value="CENTROMERE PROTEIN E"/>
    <property type="match status" value="1"/>
</dbReference>
<dbReference type="PRINTS" id="PR00380">
    <property type="entry name" value="KINESINHEAVY"/>
</dbReference>
<evidence type="ECO:0000256" key="8">
    <source>
        <dbReference type="SAM" id="Coils"/>
    </source>
</evidence>
<feature type="compositionally biased region" description="Basic and acidic residues" evidence="9">
    <location>
        <begin position="420"/>
        <end position="432"/>
    </location>
</feature>
<sequence length="1025" mass="115000">GGMGEKVEAKEERIMVSVRMRPLNGRESGDSSDWECISPTTVMFRSTVPDRAMFPTAYTYDRVFGPNCSTRQVYEEGAKEVALSVVNGINSSIFAYGQTSSGKTYTMTGITEYSVMDIYDYIEKHPEREFMLKFSAIEIYNEAVRDLLSHDTTPLRLLDDPEKGTTVEKLTEETLRDKDHLRDLLGMCEAQRQIGETALNEASSRSHQILRLTIESSVKQYLGKGKSSTLVSCVNFVDLAGSERASQTASAGMRLKEGSHINRSLLTLGKVVRQLSKGRNGHIPYRDSKLTRILQSSLGGNARTAIVCTMSPAHTHIEQSRNTLLFATCAKEVVTNAQVNVVMSDKALLKHLQRELARLENELKLPESASCTSHVEALREKDAQIKKLEKQLRELIEEKDTVQSQLNCLLKSDADDHANDRAAKRWDVRSRSSESLARNASEEALSVSDTYGGSYQDQGHAVFDESYVFSADHDDLSIPNQTIDLPQQTRVRKPISPWHPPSNYSSDGTESYNMKEVAFRSASEVSEEHCREVQCIEVHEHRRSTSEEFNVLLHEGTKLHIPEVEDISRDAFPQPDEVPEAVSITEKMEDRIKIYPSKEERQAEIIANAVEGPIEVHQCESDDFADNFVKLYPCDSNISLDVGKPYPHECLTVKRCITSSKDSALARSQSCRASFMIIPNSWFDDPENTGQTPPGEIFRYPPRRPDKVRRSLYQGNDDCQNNNTSVDLSADSGEVVCDEVVKDTSTSDEVVKDMSTSDEVVKDMSTSDEVVKDMSTGGEVAKEWSANEAEQEVCAGDISCVTDLEQKTAKHHEDQPEEHQAEIVRDECAAVKTVKDVGIDAVPSSAESPSRWPIDFANRQRQIIELWHDCNVSLVHRTYFFLLFKGDAADSVYMEVEHRRLSFILSSFSTTSAGGKLNTAIASSLKNMKRERDMLYKQMLKKLANGDKEGIYTRWGIDLGSKQRRLQLSRLVWARADMEHVRESASLVARLIDLVEPGQALKEMFGLNFTLAPRTERRSFSLLGA</sequence>
<protein>
    <recommendedName>
        <fullName evidence="10">Kinesin motor domain-containing protein</fullName>
    </recommendedName>
</protein>
<name>A0A453RQQ4_AEGTS</name>
<dbReference type="GO" id="GO:0005874">
    <property type="term" value="C:microtubule"/>
    <property type="evidence" value="ECO:0007669"/>
    <property type="project" value="UniProtKB-KW"/>
</dbReference>
<dbReference type="InterPro" id="IPR027417">
    <property type="entry name" value="P-loop_NTPase"/>
</dbReference>
<dbReference type="SMART" id="SM00129">
    <property type="entry name" value="KISc"/>
    <property type="match status" value="1"/>
</dbReference>
<evidence type="ECO:0000256" key="9">
    <source>
        <dbReference type="SAM" id="MobiDB-lite"/>
    </source>
</evidence>
<organism evidence="11 12">
    <name type="scientific">Aegilops tauschii subsp. strangulata</name>
    <name type="common">Goatgrass</name>
    <dbReference type="NCBI Taxonomy" id="200361"/>
    <lineage>
        <taxon>Eukaryota</taxon>
        <taxon>Viridiplantae</taxon>
        <taxon>Streptophyta</taxon>
        <taxon>Embryophyta</taxon>
        <taxon>Tracheophyta</taxon>
        <taxon>Spermatophyta</taxon>
        <taxon>Magnoliopsida</taxon>
        <taxon>Liliopsida</taxon>
        <taxon>Poales</taxon>
        <taxon>Poaceae</taxon>
        <taxon>BOP clade</taxon>
        <taxon>Pooideae</taxon>
        <taxon>Triticodae</taxon>
        <taxon>Triticeae</taxon>
        <taxon>Triticinae</taxon>
        <taxon>Aegilops</taxon>
    </lineage>
</organism>
<evidence type="ECO:0000256" key="1">
    <source>
        <dbReference type="ARBA" id="ARBA00007310"/>
    </source>
</evidence>
<dbReference type="InterPro" id="IPR036961">
    <property type="entry name" value="Kinesin_motor_dom_sf"/>
</dbReference>
<evidence type="ECO:0000256" key="6">
    <source>
        <dbReference type="ARBA" id="ARBA00023175"/>
    </source>
</evidence>
<evidence type="ECO:0000313" key="11">
    <source>
        <dbReference type="EnsemblPlants" id="AET7Gv20662200.18"/>
    </source>
</evidence>
<evidence type="ECO:0000256" key="7">
    <source>
        <dbReference type="PROSITE-ProRule" id="PRU00283"/>
    </source>
</evidence>
<reference evidence="11" key="3">
    <citation type="journal article" date="2017" name="Nature">
        <title>Genome sequence of the progenitor of the wheat D genome Aegilops tauschii.</title>
        <authorList>
            <person name="Luo M.C."/>
            <person name="Gu Y.Q."/>
            <person name="Puiu D."/>
            <person name="Wang H."/>
            <person name="Twardziok S.O."/>
            <person name="Deal K.R."/>
            <person name="Huo N."/>
            <person name="Zhu T."/>
            <person name="Wang L."/>
            <person name="Wang Y."/>
            <person name="McGuire P.E."/>
            <person name="Liu S."/>
            <person name="Long H."/>
            <person name="Ramasamy R.K."/>
            <person name="Rodriguez J.C."/>
            <person name="Van S.L."/>
            <person name="Yuan L."/>
            <person name="Wang Z."/>
            <person name="Xia Z."/>
            <person name="Xiao L."/>
            <person name="Anderson O.D."/>
            <person name="Ouyang S."/>
            <person name="Liang Y."/>
            <person name="Zimin A.V."/>
            <person name="Pertea G."/>
            <person name="Qi P."/>
            <person name="Bennetzen J.L."/>
            <person name="Dai X."/>
            <person name="Dawson M.W."/>
            <person name="Muller H.G."/>
            <person name="Kugler K."/>
            <person name="Rivarola-Duarte L."/>
            <person name="Spannagl M."/>
            <person name="Mayer K.F.X."/>
            <person name="Lu F.H."/>
            <person name="Bevan M.W."/>
            <person name="Leroy P."/>
            <person name="Li P."/>
            <person name="You F.M."/>
            <person name="Sun Q."/>
            <person name="Liu Z."/>
            <person name="Lyons E."/>
            <person name="Wicker T."/>
            <person name="Salzberg S.L."/>
            <person name="Devos K.M."/>
            <person name="Dvorak J."/>
        </authorList>
    </citation>
    <scope>NUCLEOTIDE SEQUENCE [LARGE SCALE GENOMIC DNA]</scope>
    <source>
        <strain evidence="11">cv. AL8/78</strain>
    </source>
</reference>
<comment type="similarity">
    <text evidence="1">Belongs to the TRAFAC class myosin-kinesin ATPase superfamily. Kinesin family. KIN-7 subfamily.</text>
</comment>
<accession>A0A453RQQ4</accession>
<dbReference type="EnsemblPlants" id="AET7Gv20662200.18">
    <property type="protein sequence ID" value="AET7Gv20662200.18"/>
    <property type="gene ID" value="AET7Gv20662200"/>
</dbReference>
<dbReference type="GO" id="GO:0005524">
    <property type="term" value="F:ATP binding"/>
    <property type="evidence" value="ECO:0007669"/>
    <property type="project" value="UniProtKB-UniRule"/>
</dbReference>
<dbReference type="InterPro" id="IPR001752">
    <property type="entry name" value="Kinesin_motor_dom"/>
</dbReference>
<evidence type="ECO:0000256" key="5">
    <source>
        <dbReference type="ARBA" id="ARBA00023054"/>
    </source>
</evidence>
<dbReference type="Pfam" id="PF00225">
    <property type="entry name" value="Kinesin"/>
    <property type="match status" value="1"/>
</dbReference>
<dbReference type="Proteomes" id="UP000015105">
    <property type="component" value="Chromosome 7D"/>
</dbReference>
<keyword evidence="5 8" id="KW-0175">Coiled coil</keyword>
<dbReference type="GO" id="GO:0003777">
    <property type="term" value="F:microtubule motor activity"/>
    <property type="evidence" value="ECO:0007669"/>
    <property type="project" value="InterPro"/>
</dbReference>
<keyword evidence="4 7" id="KW-0067">ATP-binding</keyword>
<reference evidence="11" key="4">
    <citation type="submission" date="2019-03" db="UniProtKB">
        <authorList>
            <consortium name="EnsemblPlants"/>
        </authorList>
    </citation>
    <scope>IDENTIFICATION</scope>
</reference>
<evidence type="ECO:0000259" key="10">
    <source>
        <dbReference type="PROSITE" id="PS50067"/>
    </source>
</evidence>
<dbReference type="PROSITE" id="PS50067">
    <property type="entry name" value="KINESIN_MOTOR_2"/>
    <property type="match status" value="1"/>
</dbReference>
<evidence type="ECO:0000256" key="3">
    <source>
        <dbReference type="ARBA" id="ARBA00022741"/>
    </source>
</evidence>
<feature type="region of interest" description="Disordered" evidence="9">
    <location>
        <begin position="748"/>
        <end position="771"/>
    </location>
</feature>
<dbReference type="GO" id="GO:0008017">
    <property type="term" value="F:microtubule binding"/>
    <property type="evidence" value="ECO:0007669"/>
    <property type="project" value="InterPro"/>
</dbReference>
<feature type="region of interest" description="Disordered" evidence="9">
    <location>
        <begin position="420"/>
        <end position="451"/>
    </location>
</feature>
<dbReference type="GO" id="GO:0007018">
    <property type="term" value="P:microtubule-based movement"/>
    <property type="evidence" value="ECO:0007669"/>
    <property type="project" value="InterPro"/>
</dbReference>
<evidence type="ECO:0000313" key="12">
    <source>
        <dbReference type="Proteomes" id="UP000015105"/>
    </source>
</evidence>
<dbReference type="FunFam" id="3.40.850.10:FF:000016">
    <property type="entry name" value="Kinesin-like protein"/>
    <property type="match status" value="1"/>
</dbReference>